<evidence type="ECO:0000313" key="2">
    <source>
        <dbReference type="EMBL" id="GGE18373.1"/>
    </source>
</evidence>
<dbReference type="AlphaFoldDB" id="A0A916ZXU0"/>
<reference evidence="2" key="1">
    <citation type="journal article" date="2014" name="Int. J. Syst. Evol. Microbiol.">
        <title>Complete genome sequence of Corynebacterium casei LMG S-19264T (=DSM 44701T), isolated from a smear-ripened cheese.</title>
        <authorList>
            <consortium name="US DOE Joint Genome Institute (JGI-PGF)"/>
            <person name="Walter F."/>
            <person name="Albersmeier A."/>
            <person name="Kalinowski J."/>
            <person name="Ruckert C."/>
        </authorList>
    </citation>
    <scope>NUCLEOTIDE SEQUENCE</scope>
    <source>
        <strain evidence="2">CGMCC 1.15367</strain>
    </source>
</reference>
<feature type="region of interest" description="Disordered" evidence="1">
    <location>
        <begin position="67"/>
        <end position="92"/>
    </location>
</feature>
<accession>A0A916ZXU0</accession>
<feature type="compositionally biased region" description="Basic and acidic residues" evidence="1">
    <location>
        <begin position="81"/>
        <end position="92"/>
    </location>
</feature>
<name>A0A916ZXU0_9HYPH</name>
<proteinExistence type="predicted"/>
<keyword evidence="3" id="KW-1185">Reference proteome</keyword>
<evidence type="ECO:0000313" key="3">
    <source>
        <dbReference type="Proteomes" id="UP000644699"/>
    </source>
</evidence>
<reference evidence="2" key="2">
    <citation type="submission" date="2020-09" db="EMBL/GenBank/DDBJ databases">
        <authorList>
            <person name="Sun Q."/>
            <person name="Zhou Y."/>
        </authorList>
    </citation>
    <scope>NUCLEOTIDE SEQUENCE</scope>
    <source>
        <strain evidence="2">CGMCC 1.15367</strain>
    </source>
</reference>
<dbReference type="EMBL" id="BMIQ01000008">
    <property type="protein sequence ID" value="GGE18373.1"/>
    <property type="molecule type" value="Genomic_DNA"/>
</dbReference>
<sequence length="92" mass="10332">MFQGMETAAKNRLGIFTDAGCSPLSDASGRCSGTGDEFDYWRARAESCRLAEEWRKRRHLAALLVKTDGVRPSKAGAEDEEARRDKRDKNRP</sequence>
<comment type="caution">
    <text evidence="2">The sequence shown here is derived from an EMBL/GenBank/DDBJ whole genome shotgun (WGS) entry which is preliminary data.</text>
</comment>
<gene>
    <name evidence="2" type="ORF">GCM10011390_41970</name>
</gene>
<organism evidence="2 3">
    <name type="scientific">Aureimonas endophytica</name>
    <dbReference type="NCBI Taxonomy" id="2027858"/>
    <lineage>
        <taxon>Bacteria</taxon>
        <taxon>Pseudomonadati</taxon>
        <taxon>Pseudomonadota</taxon>
        <taxon>Alphaproteobacteria</taxon>
        <taxon>Hyphomicrobiales</taxon>
        <taxon>Aurantimonadaceae</taxon>
        <taxon>Aureimonas</taxon>
    </lineage>
</organism>
<dbReference type="Proteomes" id="UP000644699">
    <property type="component" value="Unassembled WGS sequence"/>
</dbReference>
<protein>
    <submittedName>
        <fullName evidence="2">Uncharacterized protein</fullName>
    </submittedName>
</protein>
<evidence type="ECO:0000256" key="1">
    <source>
        <dbReference type="SAM" id="MobiDB-lite"/>
    </source>
</evidence>